<dbReference type="EMBL" id="MCFD01000010">
    <property type="protein sequence ID" value="ORX68101.1"/>
    <property type="molecule type" value="Genomic_DNA"/>
</dbReference>
<dbReference type="Pfam" id="PF00067">
    <property type="entry name" value="p450"/>
    <property type="match status" value="1"/>
</dbReference>
<dbReference type="STRING" id="61395.A0A1Y1W3J4"/>
<dbReference type="SUPFAM" id="SSF48264">
    <property type="entry name" value="Cytochrome P450"/>
    <property type="match status" value="1"/>
</dbReference>
<evidence type="ECO:0000256" key="1">
    <source>
        <dbReference type="ARBA" id="ARBA00001971"/>
    </source>
</evidence>
<dbReference type="GO" id="GO:0016705">
    <property type="term" value="F:oxidoreductase activity, acting on paired donors, with incorporation or reduction of molecular oxygen"/>
    <property type="evidence" value="ECO:0007669"/>
    <property type="project" value="InterPro"/>
</dbReference>
<dbReference type="GO" id="GO:0020037">
    <property type="term" value="F:heme binding"/>
    <property type="evidence" value="ECO:0007669"/>
    <property type="project" value="InterPro"/>
</dbReference>
<dbReference type="InterPro" id="IPR050121">
    <property type="entry name" value="Cytochrome_P450_monoxygenase"/>
</dbReference>
<name>A0A1Y1W3J4_9FUNG</name>
<evidence type="ECO:0000256" key="6">
    <source>
        <dbReference type="RuleBase" id="RU000461"/>
    </source>
</evidence>
<feature type="binding site" description="axial binding residue" evidence="5">
    <location>
        <position position="453"/>
    </location>
    <ligand>
        <name>heme</name>
        <dbReference type="ChEBI" id="CHEBI:30413"/>
    </ligand>
    <ligandPart>
        <name>Fe</name>
        <dbReference type="ChEBI" id="CHEBI:18248"/>
    </ligandPart>
</feature>
<comment type="similarity">
    <text evidence="6">Belongs to the cytochrome P450 family.</text>
</comment>
<evidence type="ECO:0000256" key="3">
    <source>
        <dbReference type="ARBA" id="ARBA00023002"/>
    </source>
</evidence>
<evidence type="ECO:0000256" key="4">
    <source>
        <dbReference type="ARBA" id="ARBA00023004"/>
    </source>
</evidence>
<evidence type="ECO:0000256" key="5">
    <source>
        <dbReference type="PIRSR" id="PIRSR602401-1"/>
    </source>
</evidence>
<dbReference type="GO" id="GO:0004497">
    <property type="term" value="F:monooxygenase activity"/>
    <property type="evidence" value="ECO:0007669"/>
    <property type="project" value="UniProtKB-KW"/>
</dbReference>
<dbReference type="PANTHER" id="PTHR24305:SF235">
    <property type="entry name" value="CYTOCHROME P450 MONOOXYGENASE APDB-RELATED"/>
    <property type="match status" value="1"/>
</dbReference>
<keyword evidence="5 6" id="KW-0349">Heme</keyword>
<reference evidence="7 8" key="1">
    <citation type="submission" date="2016-07" db="EMBL/GenBank/DDBJ databases">
        <title>Pervasive Adenine N6-methylation of Active Genes in Fungi.</title>
        <authorList>
            <consortium name="DOE Joint Genome Institute"/>
            <person name="Mondo S.J."/>
            <person name="Dannebaum R.O."/>
            <person name="Kuo R.C."/>
            <person name="Labutti K."/>
            <person name="Haridas S."/>
            <person name="Kuo A."/>
            <person name="Salamov A."/>
            <person name="Ahrendt S.R."/>
            <person name="Lipzen A."/>
            <person name="Sullivan W."/>
            <person name="Andreopoulos W.B."/>
            <person name="Clum A."/>
            <person name="Lindquist E."/>
            <person name="Daum C."/>
            <person name="Ramamoorthy G.K."/>
            <person name="Gryganskyi A."/>
            <person name="Culley D."/>
            <person name="Magnuson J.K."/>
            <person name="James T.Y."/>
            <person name="O'Malley M.A."/>
            <person name="Stajich J.E."/>
            <person name="Spatafora J.W."/>
            <person name="Visel A."/>
            <person name="Grigoriev I.V."/>
        </authorList>
    </citation>
    <scope>NUCLEOTIDE SEQUENCE [LARGE SCALE GENOMIC DNA]</scope>
    <source>
        <strain evidence="7 8">ATCC 12442</strain>
    </source>
</reference>
<dbReference type="PANTHER" id="PTHR24305">
    <property type="entry name" value="CYTOCHROME P450"/>
    <property type="match status" value="1"/>
</dbReference>
<organism evidence="7 8">
    <name type="scientific">Linderina pennispora</name>
    <dbReference type="NCBI Taxonomy" id="61395"/>
    <lineage>
        <taxon>Eukaryota</taxon>
        <taxon>Fungi</taxon>
        <taxon>Fungi incertae sedis</taxon>
        <taxon>Zoopagomycota</taxon>
        <taxon>Kickxellomycotina</taxon>
        <taxon>Kickxellomycetes</taxon>
        <taxon>Kickxellales</taxon>
        <taxon>Kickxellaceae</taxon>
        <taxon>Linderina</taxon>
    </lineage>
</organism>
<keyword evidence="8" id="KW-1185">Reference proteome</keyword>
<evidence type="ECO:0000313" key="8">
    <source>
        <dbReference type="Proteomes" id="UP000193922"/>
    </source>
</evidence>
<keyword evidence="6" id="KW-0503">Monooxygenase</keyword>
<sequence length="524" mass="57966">MTLASISQLSFWKGIFDILSSVGIARLGATIAGAYAGYRVVYELFLSPLRHVPGPFLARLTPMRRQYLSALGQTAQMAIKEYEKYGDIYVQGPNAVSISSPSDIRTVLASHAFVKANFYAALDLFGIENTVSARDPAVASLRKRQLGPYLNPAYVAEMQTAILKHGFLALQQKWEGQLAQSTSSSIEVNYSDDFTLATLDTVCALAFGRELGCLERSDATVAHWAEATVKVHGMRAMVPLLGLYPFSLAIKGLDTQFQRLTAFCRDSISRRRELLETGGEKPVDLLQAFLDAQDPESKISMSETQLQAETIVVLLAGTDTSSNTMQWLVHLLLLHPEIYAQAVSEVRGKFAADHVITYTEAKKHLPFVNACIYEALRLYPLGGGYVPRISPAGGITLQGYFIPEGTEINANFYGASIHKGAWAEPLRYDPTRFLANEEARLNFFAFSPGVRICPGRHLAWAEMSTIIANMLKDYDWSLPKDLTHLGPDVLDKHGYPCRMESAHFLVTAPVNPRRDCRLVLSKHP</sequence>
<comment type="cofactor">
    <cofactor evidence="1 5">
        <name>heme</name>
        <dbReference type="ChEBI" id="CHEBI:30413"/>
    </cofactor>
</comment>
<evidence type="ECO:0000256" key="2">
    <source>
        <dbReference type="ARBA" id="ARBA00022723"/>
    </source>
</evidence>
<dbReference type="InterPro" id="IPR017972">
    <property type="entry name" value="Cyt_P450_CS"/>
</dbReference>
<dbReference type="InterPro" id="IPR036396">
    <property type="entry name" value="Cyt_P450_sf"/>
</dbReference>
<dbReference type="InterPro" id="IPR002401">
    <property type="entry name" value="Cyt_P450_E_grp-I"/>
</dbReference>
<proteinExistence type="inferred from homology"/>
<evidence type="ECO:0000313" key="7">
    <source>
        <dbReference type="EMBL" id="ORX68101.1"/>
    </source>
</evidence>
<gene>
    <name evidence="7" type="ORF">DL89DRAFT_26529</name>
</gene>
<dbReference type="OrthoDB" id="2789670at2759"/>
<keyword evidence="2 5" id="KW-0479">Metal-binding</keyword>
<dbReference type="RefSeq" id="XP_040741915.1">
    <property type="nucleotide sequence ID" value="XM_040886601.1"/>
</dbReference>
<dbReference type="AlphaFoldDB" id="A0A1Y1W3J4"/>
<dbReference type="GeneID" id="63803249"/>
<dbReference type="Gene3D" id="1.10.630.10">
    <property type="entry name" value="Cytochrome P450"/>
    <property type="match status" value="1"/>
</dbReference>
<accession>A0A1Y1W3J4</accession>
<dbReference type="GO" id="GO:0005506">
    <property type="term" value="F:iron ion binding"/>
    <property type="evidence" value="ECO:0007669"/>
    <property type="project" value="InterPro"/>
</dbReference>
<dbReference type="InterPro" id="IPR001128">
    <property type="entry name" value="Cyt_P450"/>
</dbReference>
<dbReference type="PROSITE" id="PS00086">
    <property type="entry name" value="CYTOCHROME_P450"/>
    <property type="match status" value="1"/>
</dbReference>
<keyword evidence="4 5" id="KW-0408">Iron</keyword>
<dbReference type="GO" id="GO:0044550">
    <property type="term" value="P:secondary metabolite biosynthetic process"/>
    <property type="evidence" value="ECO:0007669"/>
    <property type="project" value="UniProtKB-ARBA"/>
</dbReference>
<dbReference type="Proteomes" id="UP000193922">
    <property type="component" value="Unassembled WGS sequence"/>
</dbReference>
<protein>
    <submittedName>
        <fullName evidence="7">Cytochrome P450</fullName>
    </submittedName>
</protein>
<comment type="caution">
    <text evidence="7">The sequence shown here is derived from an EMBL/GenBank/DDBJ whole genome shotgun (WGS) entry which is preliminary data.</text>
</comment>
<dbReference type="PRINTS" id="PR00463">
    <property type="entry name" value="EP450I"/>
</dbReference>
<keyword evidence="3 6" id="KW-0560">Oxidoreductase</keyword>
<dbReference type="PRINTS" id="PR00385">
    <property type="entry name" value="P450"/>
</dbReference>